<accession>A0A9P1N4W1</accession>
<dbReference type="OrthoDB" id="5807593at2759"/>
<dbReference type="EMBL" id="CANHGI010000005">
    <property type="protein sequence ID" value="CAI5451178.1"/>
    <property type="molecule type" value="Genomic_DNA"/>
</dbReference>
<dbReference type="Proteomes" id="UP001152747">
    <property type="component" value="Unassembled WGS sequence"/>
</dbReference>
<dbReference type="AlphaFoldDB" id="A0A9P1N4W1"/>
<gene>
    <name evidence="3" type="ORF">CAMP_LOCUS13815</name>
</gene>
<feature type="region of interest" description="Disordered" evidence="1">
    <location>
        <begin position="133"/>
        <end position="154"/>
    </location>
</feature>
<proteinExistence type="predicted"/>
<evidence type="ECO:0000313" key="3">
    <source>
        <dbReference type="EMBL" id="CAI5451178.1"/>
    </source>
</evidence>
<protein>
    <submittedName>
        <fullName evidence="3">Uncharacterized protein</fullName>
    </submittedName>
</protein>
<sequence>MNTVIFLLLLIFCSGGLGLNNCPTSPIRAVIQRAAETTEDAVTQMQMIRRILEDIYGGTWGVLVIRNPSLVSKEVHWTFPDHTNEDGSAAFCLAVVNKWQYNVFRTGQIDSPQRVTIESMIQKFTSGTLPKVGKLGSKSTPGNGEMRDEIKRKQEPKRYSIGELDRMLIGVLDNPRKVRVNRSPKLIQ</sequence>
<evidence type="ECO:0000256" key="1">
    <source>
        <dbReference type="SAM" id="MobiDB-lite"/>
    </source>
</evidence>
<feature type="compositionally biased region" description="Basic and acidic residues" evidence="1">
    <location>
        <begin position="145"/>
        <end position="154"/>
    </location>
</feature>
<evidence type="ECO:0000313" key="4">
    <source>
        <dbReference type="Proteomes" id="UP001152747"/>
    </source>
</evidence>
<feature type="signal peptide" evidence="2">
    <location>
        <begin position="1"/>
        <end position="18"/>
    </location>
</feature>
<organism evidence="3 4">
    <name type="scientific">Caenorhabditis angaria</name>
    <dbReference type="NCBI Taxonomy" id="860376"/>
    <lineage>
        <taxon>Eukaryota</taxon>
        <taxon>Metazoa</taxon>
        <taxon>Ecdysozoa</taxon>
        <taxon>Nematoda</taxon>
        <taxon>Chromadorea</taxon>
        <taxon>Rhabditida</taxon>
        <taxon>Rhabditina</taxon>
        <taxon>Rhabditomorpha</taxon>
        <taxon>Rhabditoidea</taxon>
        <taxon>Rhabditidae</taxon>
        <taxon>Peloderinae</taxon>
        <taxon>Caenorhabditis</taxon>
    </lineage>
</organism>
<reference evidence="3" key="1">
    <citation type="submission" date="2022-11" db="EMBL/GenBank/DDBJ databases">
        <authorList>
            <person name="Kikuchi T."/>
        </authorList>
    </citation>
    <scope>NUCLEOTIDE SEQUENCE</scope>
    <source>
        <strain evidence="3">PS1010</strain>
    </source>
</reference>
<name>A0A9P1N4W1_9PELO</name>
<feature type="chain" id="PRO_5040143893" evidence="2">
    <location>
        <begin position="19"/>
        <end position="188"/>
    </location>
</feature>
<keyword evidence="4" id="KW-1185">Reference proteome</keyword>
<comment type="caution">
    <text evidence="3">The sequence shown here is derived from an EMBL/GenBank/DDBJ whole genome shotgun (WGS) entry which is preliminary data.</text>
</comment>
<evidence type="ECO:0000256" key="2">
    <source>
        <dbReference type="SAM" id="SignalP"/>
    </source>
</evidence>
<keyword evidence="2" id="KW-0732">Signal</keyword>